<dbReference type="SMART" id="SM00829">
    <property type="entry name" value="PKS_ER"/>
    <property type="match status" value="1"/>
</dbReference>
<organism evidence="4">
    <name type="scientific">Streptomyces sp. R21</name>
    <dbReference type="NCBI Taxonomy" id="3238627"/>
    <lineage>
        <taxon>Bacteria</taxon>
        <taxon>Bacillati</taxon>
        <taxon>Actinomycetota</taxon>
        <taxon>Actinomycetes</taxon>
        <taxon>Kitasatosporales</taxon>
        <taxon>Streptomycetaceae</taxon>
        <taxon>Streptomyces</taxon>
    </lineage>
</organism>
<dbReference type="PANTHER" id="PTHR48106:SF18">
    <property type="entry name" value="QUINONE OXIDOREDUCTASE PIG3"/>
    <property type="match status" value="1"/>
</dbReference>
<proteinExistence type="predicted"/>
<dbReference type="InterPro" id="IPR036291">
    <property type="entry name" value="NAD(P)-bd_dom_sf"/>
</dbReference>
<dbReference type="InterPro" id="IPR013154">
    <property type="entry name" value="ADH-like_N"/>
</dbReference>
<sequence length="341" mass="35584">MSSHEGRYEMRAVRIEEFGGPEVLVPVEVPDPVAGPGQVLVRVAAAGVNRADALVRAGVYHRAGRPPLIPGVEGAGTVVAVGGGVTGIGVGQRVMALDGVNAPGFYAELAAVPVEQVVVVPDGVDLTEAAALPVAWLSAWYCLRHLAKLTKDDTVVVKAAASGVGSAAVQMAAEAGARVIAMAGSPEKTAWAAAFGADAAVDTSAHPDDAEVDEVLRLTEGRGADVVLDTVGGRAFGRSLREVGHGGRVVALANVALEPSTVDTRDFYPKNASILGFQLTNLQIHGYDPREDLRQIAERVAAGTYRVPIETVVPLDRAREAHERLARRDNRGKIVLAVARD</sequence>
<evidence type="ECO:0000256" key="1">
    <source>
        <dbReference type="ARBA" id="ARBA00022857"/>
    </source>
</evidence>
<feature type="domain" description="Enoyl reductase (ER)" evidence="3">
    <location>
        <begin position="19"/>
        <end position="336"/>
    </location>
</feature>
<dbReference type="GO" id="GO:0016651">
    <property type="term" value="F:oxidoreductase activity, acting on NAD(P)H"/>
    <property type="evidence" value="ECO:0007669"/>
    <property type="project" value="TreeGrafter"/>
</dbReference>
<dbReference type="InterPro" id="IPR020843">
    <property type="entry name" value="ER"/>
</dbReference>
<gene>
    <name evidence="4" type="ORF">AB5J56_04505</name>
</gene>
<dbReference type="SUPFAM" id="SSF51735">
    <property type="entry name" value="NAD(P)-binding Rossmann-fold domains"/>
    <property type="match status" value="1"/>
</dbReference>
<reference evidence="4" key="1">
    <citation type="submission" date="2024-07" db="EMBL/GenBank/DDBJ databases">
        <authorList>
            <person name="Yu S.T."/>
        </authorList>
    </citation>
    <scope>NUCLEOTIDE SEQUENCE</scope>
    <source>
        <strain evidence="4">R21</strain>
    </source>
</reference>
<name>A0AB39P2K7_9ACTN</name>
<dbReference type="Gene3D" id="3.90.180.10">
    <property type="entry name" value="Medium-chain alcohol dehydrogenases, catalytic domain"/>
    <property type="match status" value="1"/>
</dbReference>
<protein>
    <submittedName>
        <fullName evidence="4">Zinc-binding alcohol dehydrogenase family protein</fullName>
    </submittedName>
</protein>
<dbReference type="RefSeq" id="WP_369230254.1">
    <property type="nucleotide sequence ID" value="NZ_CP163435.1"/>
</dbReference>
<dbReference type="InterPro" id="IPR013149">
    <property type="entry name" value="ADH-like_C"/>
</dbReference>
<dbReference type="Pfam" id="PF00107">
    <property type="entry name" value="ADH_zinc_N"/>
    <property type="match status" value="1"/>
</dbReference>
<dbReference type="GO" id="GO:0070402">
    <property type="term" value="F:NADPH binding"/>
    <property type="evidence" value="ECO:0007669"/>
    <property type="project" value="TreeGrafter"/>
</dbReference>
<accession>A0AB39P2K7</accession>
<dbReference type="SUPFAM" id="SSF50129">
    <property type="entry name" value="GroES-like"/>
    <property type="match status" value="1"/>
</dbReference>
<dbReference type="Gene3D" id="3.40.50.720">
    <property type="entry name" value="NAD(P)-binding Rossmann-like Domain"/>
    <property type="match status" value="1"/>
</dbReference>
<dbReference type="InterPro" id="IPR011032">
    <property type="entry name" value="GroES-like_sf"/>
</dbReference>
<dbReference type="EMBL" id="CP163435">
    <property type="protein sequence ID" value="XDQ24003.1"/>
    <property type="molecule type" value="Genomic_DNA"/>
</dbReference>
<evidence type="ECO:0000313" key="4">
    <source>
        <dbReference type="EMBL" id="XDQ24003.1"/>
    </source>
</evidence>
<keyword evidence="1" id="KW-0521">NADP</keyword>
<evidence type="ECO:0000256" key="2">
    <source>
        <dbReference type="ARBA" id="ARBA00023002"/>
    </source>
</evidence>
<dbReference type="AlphaFoldDB" id="A0AB39P2K7"/>
<keyword evidence="2" id="KW-0560">Oxidoreductase</keyword>
<evidence type="ECO:0000259" key="3">
    <source>
        <dbReference type="SMART" id="SM00829"/>
    </source>
</evidence>
<dbReference type="PANTHER" id="PTHR48106">
    <property type="entry name" value="QUINONE OXIDOREDUCTASE PIG3-RELATED"/>
    <property type="match status" value="1"/>
</dbReference>
<dbReference type="Pfam" id="PF08240">
    <property type="entry name" value="ADH_N"/>
    <property type="match status" value="1"/>
</dbReference>